<feature type="domain" description="Xylose isomerase-like TIM barrel" evidence="1">
    <location>
        <begin position="29"/>
        <end position="243"/>
    </location>
</feature>
<evidence type="ECO:0000313" key="2">
    <source>
        <dbReference type="EMBL" id="MBO8436464.1"/>
    </source>
</evidence>
<dbReference type="GO" id="GO:0016853">
    <property type="term" value="F:isomerase activity"/>
    <property type="evidence" value="ECO:0007669"/>
    <property type="project" value="UniProtKB-KW"/>
</dbReference>
<reference evidence="2" key="1">
    <citation type="submission" date="2020-10" db="EMBL/GenBank/DDBJ databases">
        <authorList>
            <person name="Gilroy R."/>
        </authorList>
    </citation>
    <scope>NUCLEOTIDE SEQUENCE</scope>
    <source>
        <strain evidence="2">7293</strain>
    </source>
</reference>
<reference evidence="2" key="2">
    <citation type="journal article" date="2021" name="PeerJ">
        <title>Extensive microbial diversity within the chicken gut microbiome revealed by metagenomics and culture.</title>
        <authorList>
            <person name="Gilroy R."/>
            <person name="Ravi A."/>
            <person name="Getino M."/>
            <person name="Pursley I."/>
            <person name="Horton D.L."/>
            <person name="Alikhan N.F."/>
            <person name="Baker D."/>
            <person name="Gharbi K."/>
            <person name="Hall N."/>
            <person name="Watson M."/>
            <person name="Adriaenssens E.M."/>
            <person name="Foster-Nyarko E."/>
            <person name="Jarju S."/>
            <person name="Secka A."/>
            <person name="Antonio M."/>
            <person name="Oren A."/>
            <person name="Chaudhuri R.R."/>
            <person name="La Ragione R."/>
            <person name="Hildebrand F."/>
            <person name="Pallen M.J."/>
        </authorList>
    </citation>
    <scope>NUCLEOTIDE SEQUENCE</scope>
    <source>
        <strain evidence="2">7293</strain>
    </source>
</reference>
<dbReference type="Proteomes" id="UP000823615">
    <property type="component" value="Unassembled WGS sequence"/>
</dbReference>
<keyword evidence="2" id="KW-0413">Isomerase</keyword>
<dbReference type="Gene3D" id="3.20.20.150">
    <property type="entry name" value="Divalent-metal-dependent TIM barrel enzymes"/>
    <property type="match status" value="1"/>
</dbReference>
<dbReference type="InterPro" id="IPR013022">
    <property type="entry name" value="Xyl_isomerase-like_TIM-brl"/>
</dbReference>
<dbReference type="Pfam" id="PF01261">
    <property type="entry name" value="AP_endonuc_2"/>
    <property type="match status" value="1"/>
</dbReference>
<protein>
    <submittedName>
        <fullName evidence="2">Sugar phosphate isomerase/epimerase</fullName>
    </submittedName>
</protein>
<dbReference type="SUPFAM" id="SSF51658">
    <property type="entry name" value="Xylose isomerase-like"/>
    <property type="match status" value="1"/>
</dbReference>
<evidence type="ECO:0000259" key="1">
    <source>
        <dbReference type="Pfam" id="PF01261"/>
    </source>
</evidence>
<evidence type="ECO:0000313" key="3">
    <source>
        <dbReference type="Proteomes" id="UP000823615"/>
    </source>
</evidence>
<dbReference type="InterPro" id="IPR036237">
    <property type="entry name" value="Xyl_isomerase-like_sf"/>
</dbReference>
<dbReference type="AlphaFoldDB" id="A0A9D9DYM4"/>
<organism evidence="2 3">
    <name type="scientific">Candidatus Ornithospirochaeta stercoripullorum</name>
    <dbReference type="NCBI Taxonomy" id="2840899"/>
    <lineage>
        <taxon>Bacteria</taxon>
        <taxon>Pseudomonadati</taxon>
        <taxon>Spirochaetota</taxon>
        <taxon>Spirochaetia</taxon>
        <taxon>Spirochaetales</taxon>
        <taxon>Spirochaetaceae</taxon>
        <taxon>Spirochaetaceae incertae sedis</taxon>
        <taxon>Candidatus Ornithospirochaeta</taxon>
    </lineage>
</organism>
<name>A0A9D9DYM4_9SPIO</name>
<comment type="caution">
    <text evidence="2">The sequence shown here is derived from an EMBL/GenBank/DDBJ whole genome shotgun (WGS) entry which is preliminary data.</text>
</comment>
<accession>A0A9D9DYM4</accession>
<proteinExistence type="predicted"/>
<dbReference type="PANTHER" id="PTHR12110">
    <property type="entry name" value="HYDROXYPYRUVATE ISOMERASE"/>
    <property type="match status" value="1"/>
</dbReference>
<dbReference type="EMBL" id="JADIMT010000069">
    <property type="protein sequence ID" value="MBO8436464.1"/>
    <property type="molecule type" value="Genomic_DNA"/>
</dbReference>
<dbReference type="InterPro" id="IPR050312">
    <property type="entry name" value="IolE/XylAMocC-like"/>
</dbReference>
<gene>
    <name evidence="2" type="ORF">IAA97_05755</name>
</gene>
<sequence>MQDRISSNTNLVAFSREGKRTMDNLIPLYASCGYRALDLNFCEMMNPYSILNTERGWEYAEKLKAEKAEYKLEYIQAHAPYPQDYTKLTDSEKKKIDDSILLSMEYAHYLGIPQIIVHPIKGSIRDNIKYFESLLKRRKSPIKIAIENMESTDEIYSPSSLIEIVSPLYPECTICLDTGHAHIAGEDIPTFIEKTSKYLTATHIADNNGKEDQHLLPGFGTICWESTIKAFNDFYSGYLNYECMFFSKSLPQSASDSVIKLSLALGDWLLSLASEKGTS</sequence>